<gene>
    <name evidence="3" type="ORF">L484_000631</name>
</gene>
<proteinExistence type="predicted"/>
<evidence type="ECO:0000256" key="1">
    <source>
        <dbReference type="SAM" id="Phobius"/>
    </source>
</evidence>
<keyword evidence="4" id="KW-1185">Reference proteome</keyword>
<evidence type="ECO:0000259" key="2">
    <source>
        <dbReference type="Pfam" id="PF24818"/>
    </source>
</evidence>
<dbReference type="Pfam" id="PF24818">
    <property type="entry name" value="PH_TRF2_HOY1"/>
    <property type="match status" value="1"/>
</dbReference>
<dbReference type="PANTHER" id="PTHR33494:SF5">
    <property type="entry name" value="F10A16.6 PROTEIN"/>
    <property type="match status" value="1"/>
</dbReference>
<organism evidence="3 4">
    <name type="scientific">Morus notabilis</name>
    <dbReference type="NCBI Taxonomy" id="981085"/>
    <lineage>
        <taxon>Eukaryota</taxon>
        <taxon>Viridiplantae</taxon>
        <taxon>Streptophyta</taxon>
        <taxon>Embryophyta</taxon>
        <taxon>Tracheophyta</taxon>
        <taxon>Spermatophyta</taxon>
        <taxon>Magnoliopsida</taxon>
        <taxon>eudicotyledons</taxon>
        <taxon>Gunneridae</taxon>
        <taxon>Pentapetalae</taxon>
        <taxon>rosids</taxon>
        <taxon>fabids</taxon>
        <taxon>Rosales</taxon>
        <taxon>Moraceae</taxon>
        <taxon>Moreae</taxon>
        <taxon>Morus</taxon>
    </lineage>
</organism>
<feature type="transmembrane region" description="Helical" evidence="1">
    <location>
        <begin position="256"/>
        <end position="278"/>
    </location>
</feature>
<dbReference type="AlphaFoldDB" id="W9SE83"/>
<accession>W9SE83</accession>
<name>W9SE83_9ROSA</name>
<keyword evidence="1" id="KW-0472">Membrane</keyword>
<dbReference type="STRING" id="981085.W9SE83"/>
<dbReference type="eggNOG" id="ENOG502RUQM">
    <property type="taxonomic scope" value="Eukaryota"/>
</dbReference>
<dbReference type="PANTHER" id="PTHR33494">
    <property type="entry name" value="OS02G0793800 PROTEIN"/>
    <property type="match status" value="1"/>
</dbReference>
<evidence type="ECO:0000313" key="3">
    <source>
        <dbReference type="EMBL" id="EXC40719.1"/>
    </source>
</evidence>
<dbReference type="EMBL" id="KE621500">
    <property type="protein sequence ID" value="EXC40719.1"/>
    <property type="molecule type" value="Genomic_DNA"/>
</dbReference>
<keyword evidence="1" id="KW-1133">Transmembrane helix</keyword>
<dbReference type="InterPro" id="IPR057939">
    <property type="entry name" value="TRF2_HOY1_PH"/>
</dbReference>
<sequence length="287" mass="33346">MRPKMYIANMVQSCAPENVQHSQDDKFLNSEKIYSVSGIPTSQAESNMFMQNPREYLTEDKFAEVLKKLPPLGLKLDKAKFFMDSNQEKISHKQRGNLATQIGHSDLKSLPEKEARKASKIVTFLLKIGSWQRVSRNEEDVVAKCYFSKRRFVWEILENGLKKKIEIQWEYILSMRVVIIEYQPGILEVELNQQPMFFGETDPEPKKHSRWKHIADFTDGQATICSTFSNFLQVRSTNILRSFYDSSPGSCKCVKALFHAYKILIFIQISITWVRIYLLNALEMAQK</sequence>
<keyword evidence="1" id="KW-0812">Transmembrane</keyword>
<dbReference type="Proteomes" id="UP000030645">
    <property type="component" value="Unassembled WGS sequence"/>
</dbReference>
<evidence type="ECO:0000313" key="4">
    <source>
        <dbReference type="Proteomes" id="UP000030645"/>
    </source>
</evidence>
<reference evidence="4" key="1">
    <citation type="submission" date="2013-01" db="EMBL/GenBank/DDBJ databases">
        <title>Draft Genome Sequence of a Mulberry Tree, Morus notabilis C.K. Schneid.</title>
        <authorList>
            <person name="He N."/>
            <person name="Zhao S."/>
        </authorList>
    </citation>
    <scope>NUCLEOTIDE SEQUENCE</scope>
</reference>
<feature type="domain" description="TRF2/HOY1 PH-like" evidence="2">
    <location>
        <begin position="123"/>
        <end position="228"/>
    </location>
</feature>
<protein>
    <recommendedName>
        <fullName evidence="2">TRF2/HOY1 PH-like domain-containing protein</fullName>
    </recommendedName>
</protein>